<feature type="region of interest" description="Disordered" evidence="25">
    <location>
        <begin position="1037"/>
        <end position="1060"/>
    </location>
</feature>
<evidence type="ECO:0000259" key="27">
    <source>
        <dbReference type="Pfam" id="PF02932"/>
    </source>
</evidence>
<evidence type="ECO:0000256" key="23">
    <source>
        <dbReference type="ARBA" id="ARBA00071250"/>
    </source>
</evidence>
<dbReference type="GO" id="GO:0016787">
    <property type="term" value="F:hydrolase activity"/>
    <property type="evidence" value="ECO:0007669"/>
    <property type="project" value="UniProtKB-KW"/>
</dbReference>
<feature type="transmembrane region" description="Helical" evidence="24">
    <location>
        <begin position="791"/>
        <end position="813"/>
    </location>
</feature>
<feature type="compositionally biased region" description="Low complexity" evidence="25">
    <location>
        <begin position="885"/>
        <end position="897"/>
    </location>
</feature>
<comment type="similarity">
    <text evidence="2">Belongs to the AB hydrolase superfamily. Lipase family.</text>
</comment>
<dbReference type="Pfam" id="PF02932">
    <property type="entry name" value="Neur_chan_memb"/>
    <property type="match status" value="1"/>
</dbReference>
<evidence type="ECO:0000256" key="4">
    <source>
        <dbReference type="ARBA" id="ARBA00022475"/>
    </source>
</evidence>
<keyword evidence="16" id="KW-0869">Chloride channel</keyword>
<evidence type="ECO:0000256" key="22">
    <source>
        <dbReference type="ARBA" id="ARBA00034104"/>
    </source>
</evidence>
<keyword evidence="30" id="KW-1185">Reference proteome</keyword>
<dbReference type="Proteomes" id="UP001219518">
    <property type="component" value="Unassembled WGS sequence"/>
</dbReference>
<gene>
    <name evidence="29" type="ORF">KUF71_011101</name>
</gene>
<evidence type="ECO:0000256" key="19">
    <source>
        <dbReference type="ARBA" id="ARBA00023257"/>
    </source>
</evidence>
<keyword evidence="7" id="KW-0378">Hydrolase</keyword>
<evidence type="ECO:0000313" key="30">
    <source>
        <dbReference type="Proteomes" id="UP001219518"/>
    </source>
</evidence>
<evidence type="ECO:0000256" key="17">
    <source>
        <dbReference type="ARBA" id="ARBA00023180"/>
    </source>
</evidence>
<keyword evidence="19" id="KW-0628">Postsynaptic cell membrane</keyword>
<feature type="compositionally biased region" description="Low complexity" evidence="25">
    <location>
        <begin position="931"/>
        <end position="942"/>
    </location>
</feature>
<dbReference type="PROSITE" id="PS00236">
    <property type="entry name" value="NEUROTR_ION_CHANNEL"/>
    <property type="match status" value="1"/>
</dbReference>
<name>A0AAE1HIE2_9NEOP</name>
<dbReference type="InterPro" id="IPR036719">
    <property type="entry name" value="Neuro-gated_channel_TM_sf"/>
</dbReference>
<evidence type="ECO:0000256" key="9">
    <source>
        <dbReference type="ARBA" id="ARBA00022989"/>
    </source>
</evidence>
<comment type="caution">
    <text evidence="29">The sequence shown here is derived from an EMBL/GenBank/DDBJ whole genome shotgun (WGS) entry which is preliminary data.</text>
</comment>
<dbReference type="GO" id="GO:0016042">
    <property type="term" value="P:lipid catabolic process"/>
    <property type="evidence" value="ECO:0007669"/>
    <property type="project" value="UniProtKB-KW"/>
</dbReference>
<evidence type="ECO:0000256" key="1">
    <source>
        <dbReference type="ARBA" id="ARBA00010180"/>
    </source>
</evidence>
<dbReference type="Pfam" id="PF02931">
    <property type="entry name" value="Neur_chan_LBD"/>
    <property type="match status" value="1"/>
</dbReference>
<evidence type="ECO:0000256" key="15">
    <source>
        <dbReference type="ARBA" id="ARBA00023170"/>
    </source>
</evidence>
<evidence type="ECO:0000256" key="8">
    <source>
        <dbReference type="ARBA" id="ARBA00022963"/>
    </source>
</evidence>
<evidence type="ECO:0000256" key="12">
    <source>
        <dbReference type="ARBA" id="ARBA00023098"/>
    </source>
</evidence>
<evidence type="ECO:0000256" key="16">
    <source>
        <dbReference type="ARBA" id="ARBA00023173"/>
    </source>
</evidence>
<keyword evidence="21 24" id="KW-0407">Ion channel</keyword>
<dbReference type="Pfam" id="PF04083">
    <property type="entry name" value="Abhydro_lipase"/>
    <property type="match status" value="1"/>
</dbReference>
<evidence type="ECO:0000256" key="18">
    <source>
        <dbReference type="ARBA" id="ARBA00023214"/>
    </source>
</evidence>
<evidence type="ECO:0000256" key="3">
    <source>
        <dbReference type="ARBA" id="ARBA00022448"/>
    </source>
</evidence>
<evidence type="ECO:0000256" key="14">
    <source>
        <dbReference type="ARBA" id="ARBA00023157"/>
    </source>
</evidence>
<keyword evidence="8" id="KW-0442">Lipid degradation</keyword>
<dbReference type="SUPFAM" id="SSF90112">
    <property type="entry name" value="Neurotransmitter-gated ion-channel transmembrane pore"/>
    <property type="match status" value="1"/>
</dbReference>
<keyword evidence="20" id="KW-1071">Ligand-gated ion channel</keyword>
<dbReference type="PRINTS" id="PR00253">
    <property type="entry name" value="GABAARECEPTR"/>
</dbReference>
<feature type="compositionally biased region" description="Basic residues" evidence="25">
    <location>
        <begin position="907"/>
        <end position="923"/>
    </location>
</feature>
<dbReference type="GO" id="GO:0034707">
    <property type="term" value="C:chloride channel complex"/>
    <property type="evidence" value="ECO:0007669"/>
    <property type="project" value="UniProtKB-KW"/>
</dbReference>
<keyword evidence="6" id="KW-0732">Signal</keyword>
<evidence type="ECO:0000256" key="21">
    <source>
        <dbReference type="ARBA" id="ARBA00023303"/>
    </source>
</evidence>
<evidence type="ECO:0000256" key="6">
    <source>
        <dbReference type="ARBA" id="ARBA00022729"/>
    </source>
</evidence>
<feature type="compositionally biased region" description="Low complexity" evidence="25">
    <location>
        <begin position="73"/>
        <end position="90"/>
    </location>
</feature>
<dbReference type="CDD" id="cd19049">
    <property type="entry name" value="LGIC_TM_anion"/>
    <property type="match status" value="1"/>
</dbReference>
<proteinExistence type="inferred from homology"/>
<keyword evidence="10" id="KW-0770">Synapse</keyword>
<keyword evidence="14" id="KW-1015">Disulfide bond</keyword>
<keyword evidence="17" id="KW-0325">Glycoprotein</keyword>
<dbReference type="FunFam" id="3.40.50.1820:FF:000057">
    <property type="entry name" value="Lipase"/>
    <property type="match status" value="1"/>
</dbReference>
<dbReference type="GO" id="GO:0005254">
    <property type="term" value="F:chloride channel activity"/>
    <property type="evidence" value="ECO:0007669"/>
    <property type="project" value="UniProtKB-KW"/>
</dbReference>
<dbReference type="InterPro" id="IPR029058">
    <property type="entry name" value="AB_hydrolase_fold"/>
</dbReference>
<dbReference type="PRINTS" id="PR00252">
    <property type="entry name" value="NRIONCHANNEL"/>
</dbReference>
<sequence>MYPKPNPQLLVYLKTGDTIKSSHCGVCILRLKLEEECALADNGSLPARDLFADSPPPPGLPPRDQDQGTTPRPAASALAPAAAAAAGPGAEAGAVQEELQLTADHEDDLSTPGVIKHENYDVESHVVETDDGYVLTMFRIPNAGRPVVFLQHGLVDSSTDWVITGRGHSLAFLLYEAGYDVWLGNIRGNLYSRKHRKLNPGDKEFWNFSWHENGIHDIPAMIDYVLEKTSRSSLVYVGYSQGCTVFLVAASLKPEVNQKVSAFVALAPAAYLSHPGNPLLRLSLRLSPYEEQVLKALGWYEFPKRGPHFMQQLIFGACASSGLIWRLICKNIVLEVYGLNDEQVDKRTILKVLRTVPAGSSLKAFSHYAQVSLSGKFRQYNYGEEMNKEKYGQSEPPEYPLENISMPVHVYYADQDHFASPEDVTTLKDRLRNLKTDMRIHHPTFNHVDFIYGRDAKKLVYNDVLMVIQQETTKDNTTASGRMPSQRGPTLKHLVAALLVQTAWCGRFRDFRFMSKNISSTLDNLLAVGKYDKRIRPDLGGPPTLVTVSVLIKSMSEVSENDQRYSMDTYFRQSWFDPRLRFSLPNIDELSMSWLFLDRVWKPDTYFVNGHRSYLHRITVPNKFARVRSDGFVTYSMRLTVQASCPMHLRKFPLDSQRCPLLIGSYGYTASDLVYAWHSTGVGLEPGVELAQYDLVNVTITDELLIRRGPGKCQEYSMISAMFHLRRNTGYYTLQVFVPCGLIVCSSWVSFWIDPDAVPARVSLAVTTVLSMTTMGFGGRASMPRVNYATALDWFVIMCFAFVFAVMLEYAAINFIDTLTVNLRRLLEERKKKKKNSTASVHAQGQPADSPGSSPDPSPCPSPGASPSPGPAPSPGSGPSPGPSPGAMRSRSSSLGVASGGGGAVRTQRHRRSLQERRPRRRPSSAAADTEAVSAVSPASSPSPEPQRLLDIAVAATSGYVVASPLVQGRAESVSRPPVRVTATKTGSPLVPGRAESVSRPPVPVPETKTGAWAATATTPGAGAAAELTPLTGAVAEPASRTTPALVVTSPPAGPRARHLHSHSDDEVEYADLHSADSVDEETAVRPQGGVPGRASSSDYMIPIEVDVQARTLDPLGGLLTVPDTEAAIGQGVPLRRTQSLRRCLSVPYRLWEQARFLPNEEDVSRQMQSNEEPDKFTKIDILSRKVFPIAFGFMLILYWIMYGFYISDMFPGEEGKDVLYELAQPKIKT</sequence>
<reference evidence="29" key="1">
    <citation type="submission" date="2021-07" db="EMBL/GenBank/DDBJ databases">
        <authorList>
            <person name="Catto M.A."/>
            <person name="Jacobson A."/>
            <person name="Kennedy G."/>
            <person name="Labadie P."/>
            <person name="Hunt B.G."/>
            <person name="Srinivasan R."/>
        </authorList>
    </citation>
    <scope>NUCLEOTIDE SEQUENCE</scope>
    <source>
        <strain evidence="29">PL_HMW_Pooled</strain>
        <tissue evidence="29">Head</tissue>
    </source>
</reference>
<keyword evidence="18" id="KW-0868">Chloride</keyword>
<comment type="similarity">
    <text evidence="1">Belongs to the ligand-gated ion channel (TC 1.A.9) family. Gamma-aminobutyric acid receptor (TC 1.A.9.5) subfamily.</text>
</comment>
<evidence type="ECO:0000259" key="28">
    <source>
        <dbReference type="Pfam" id="PF04083"/>
    </source>
</evidence>
<dbReference type="InterPro" id="IPR006202">
    <property type="entry name" value="Neur_chan_lig-bd"/>
</dbReference>
<dbReference type="InterPro" id="IPR006693">
    <property type="entry name" value="AB_hydrolase_lipase"/>
</dbReference>
<protein>
    <recommendedName>
        <fullName evidence="23">Gamma-aminobutyric acid receptor subunit beta</fullName>
    </recommendedName>
</protein>
<dbReference type="InterPro" id="IPR006028">
    <property type="entry name" value="GABAA/Glycine_rcpt"/>
</dbReference>
<feature type="region of interest" description="Disordered" evidence="25">
    <location>
        <begin position="1077"/>
        <end position="1098"/>
    </location>
</feature>
<keyword evidence="5 24" id="KW-0812">Transmembrane</keyword>
<evidence type="ECO:0000256" key="25">
    <source>
        <dbReference type="SAM" id="MobiDB-lite"/>
    </source>
</evidence>
<dbReference type="Gene3D" id="1.20.58.390">
    <property type="entry name" value="Neurotransmitter-gated ion-channel transmembrane domain"/>
    <property type="match status" value="1"/>
</dbReference>
<dbReference type="Gene3D" id="3.40.50.1820">
    <property type="entry name" value="alpha/beta hydrolase"/>
    <property type="match status" value="1"/>
</dbReference>
<dbReference type="InterPro" id="IPR006201">
    <property type="entry name" value="Neur_channel"/>
</dbReference>
<dbReference type="GO" id="GO:0099095">
    <property type="term" value="F:ligand-gated monoatomic anion channel activity"/>
    <property type="evidence" value="ECO:0007669"/>
    <property type="project" value="UniProtKB-ARBA"/>
</dbReference>
<feature type="domain" description="Partial AB-hydrolase lipase" evidence="28">
    <location>
        <begin position="114"/>
        <end position="164"/>
    </location>
</feature>
<evidence type="ECO:0000313" key="29">
    <source>
        <dbReference type="EMBL" id="KAK3921925.1"/>
    </source>
</evidence>
<dbReference type="EMBL" id="JAHWGI010001056">
    <property type="protein sequence ID" value="KAK3921925.1"/>
    <property type="molecule type" value="Genomic_DNA"/>
</dbReference>
<evidence type="ECO:0000259" key="26">
    <source>
        <dbReference type="Pfam" id="PF02931"/>
    </source>
</evidence>
<feature type="compositionally biased region" description="Pro residues" evidence="25">
    <location>
        <begin position="854"/>
        <end position="884"/>
    </location>
</feature>
<keyword evidence="12" id="KW-0443">Lipid metabolism</keyword>
<comment type="subcellular location">
    <subcellularLocation>
        <location evidence="22">Postsynaptic cell membrane</location>
        <topology evidence="22">Multi-pass membrane protein</topology>
    </subcellularLocation>
</comment>
<keyword evidence="13 24" id="KW-0472">Membrane</keyword>
<dbReference type="PANTHER" id="PTHR11005">
    <property type="entry name" value="LYSOSOMAL ACID LIPASE-RELATED"/>
    <property type="match status" value="1"/>
</dbReference>
<dbReference type="InterPro" id="IPR018000">
    <property type="entry name" value="Neurotransmitter_ion_chnl_CS"/>
</dbReference>
<dbReference type="GO" id="GO:0004888">
    <property type="term" value="F:transmembrane signaling receptor activity"/>
    <property type="evidence" value="ECO:0007669"/>
    <property type="project" value="InterPro"/>
</dbReference>
<organism evidence="29 30">
    <name type="scientific">Frankliniella fusca</name>
    <dbReference type="NCBI Taxonomy" id="407009"/>
    <lineage>
        <taxon>Eukaryota</taxon>
        <taxon>Metazoa</taxon>
        <taxon>Ecdysozoa</taxon>
        <taxon>Arthropoda</taxon>
        <taxon>Hexapoda</taxon>
        <taxon>Insecta</taxon>
        <taxon>Pterygota</taxon>
        <taxon>Neoptera</taxon>
        <taxon>Paraneoptera</taxon>
        <taxon>Thysanoptera</taxon>
        <taxon>Terebrantia</taxon>
        <taxon>Thripoidea</taxon>
        <taxon>Thripidae</taxon>
        <taxon>Frankliniella</taxon>
    </lineage>
</organism>
<feature type="transmembrane region" description="Helical" evidence="24">
    <location>
        <begin position="1187"/>
        <end position="1207"/>
    </location>
</feature>
<feature type="region of interest" description="Disordered" evidence="25">
    <location>
        <begin position="45"/>
        <end position="90"/>
    </location>
</feature>
<dbReference type="FunFam" id="2.70.170.10:FF:000021">
    <property type="entry name" value="Gamma-aminobutyric acid receptor isoform 3b"/>
    <property type="match status" value="1"/>
</dbReference>
<dbReference type="NCBIfam" id="TIGR00860">
    <property type="entry name" value="LIC"/>
    <property type="match status" value="1"/>
</dbReference>
<evidence type="ECO:0000256" key="2">
    <source>
        <dbReference type="ARBA" id="ARBA00010701"/>
    </source>
</evidence>
<dbReference type="SUPFAM" id="SSF53474">
    <property type="entry name" value="alpha/beta-Hydrolases"/>
    <property type="match status" value="1"/>
</dbReference>
<keyword evidence="3 24" id="KW-0813">Transport</keyword>
<dbReference type="SUPFAM" id="SSF63712">
    <property type="entry name" value="Nicotinic receptor ligand binding domain-like"/>
    <property type="match status" value="1"/>
</dbReference>
<evidence type="ECO:0000256" key="24">
    <source>
        <dbReference type="RuleBase" id="RU000687"/>
    </source>
</evidence>
<keyword evidence="9 24" id="KW-1133">Transmembrane helix</keyword>
<evidence type="ECO:0000256" key="5">
    <source>
        <dbReference type="ARBA" id="ARBA00022692"/>
    </source>
</evidence>
<evidence type="ECO:0000256" key="20">
    <source>
        <dbReference type="ARBA" id="ARBA00023286"/>
    </source>
</evidence>
<accession>A0AAE1HIE2</accession>
<dbReference type="GO" id="GO:0045211">
    <property type="term" value="C:postsynaptic membrane"/>
    <property type="evidence" value="ECO:0007669"/>
    <property type="project" value="UniProtKB-SubCell"/>
</dbReference>
<reference evidence="29" key="2">
    <citation type="journal article" date="2023" name="BMC Genomics">
        <title>Pest status, molecular evolution, and epigenetic factors derived from the genome assembly of Frankliniella fusca, a thysanopteran phytovirus vector.</title>
        <authorList>
            <person name="Catto M.A."/>
            <person name="Labadie P.E."/>
            <person name="Jacobson A.L."/>
            <person name="Kennedy G.G."/>
            <person name="Srinivasan R."/>
            <person name="Hunt B.G."/>
        </authorList>
    </citation>
    <scope>NUCLEOTIDE SEQUENCE</scope>
    <source>
        <strain evidence="29">PL_HMW_Pooled</strain>
    </source>
</reference>
<feature type="region of interest" description="Disordered" evidence="25">
    <location>
        <begin position="831"/>
        <end position="948"/>
    </location>
</feature>
<dbReference type="InterPro" id="IPR038050">
    <property type="entry name" value="Neuro_actylchol_rec"/>
</dbReference>
<keyword evidence="4" id="KW-1003">Cell membrane</keyword>
<feature type="domain" description="Neurotransmitter-gated ion-channel ligand-binding" evidence="26">
    <location>
        <begin position="523"/>
        <end position="729"/>
    </location>
</feature>
<feature type="transmembrane region" description="Helical" evidence="24">
    <location>
        <begin position="759"/>
        <end position="779"/>
    </location>
</feature>
<keyword evidence="11 24" id="KW-0406">Ion transport</keyword>
<evidence type="ECO:0000256" key="10">
    <source>
        <dbReference type="ARBA" id="ARBA00023018"/>
    </source>
</evidence>
<feature type="transmembrane region" description="Helical" evidence="24">
    <location>
        <begin position="731"/>
        <end position="753"/>
    </location>
</feature>
<dbReference type="AlphaFoldDB" id="A0AAE1HIE2"/>
<dbReference type="GO" id="GO:0005230">
    <property type="term" value="F:extracellular ligand-gated monoatomic ion channel activity"/>
    <property type="evidence" value="ECO:0007669"/>
    <property type="project" value="InterPro"/>
</dbReference>
<keyword evidence="15 29" id="KW-0675">Receptor</keyword>
<dbReference type="Gene3D" id="2.70.170.10">
    <property type="entry name" value="Neurotransmitter-gated ion-channel ligand-binding domain"/>
    <property type="match status" value="1"/>
</dbReference>
<feature type="region of interest" description="Disordered" evidence="25">
    <location>
        <begin position="969"/>
        <end position="1005"/>
    </location>
</feature>
<evidence type="ECO:0000256" key="11">
    <source>
        <dbReference type="ARBA" id="ARBA00023065"/>
    </source>
</evidence>
<dbReference type="InterPro" id="IPR036734">
    <property type="entry name" value="Neur_chan_lig-bd_sf"/>
</dbReference>
<feature type="domain" description="Neurotransmitter-gated ion-channel transmembrane" evidence="27">
    <location>
        <begin position="737"/>
        <end position="884"/>
    </location>
</feature>
<dbReference type="InterPro" id="IPR006029">
    <property type="entry name" value="Neurotrans-gated_channel_TM"/>
</dbReference>
<evidence type="ECO:0000256" key="13">
    <source>
        <dbReference type="ARBA" id="ARBA00023136"/>
    </source>
</evidence>
<evidence type="ECO:0000256" key="7">
    <source>
        <dbReference type="ARBA" id="ARBA00022801"/>
    </source>
</evidence>